<dbReference type="OrthoDB" id="5810056at2759"/>
<evidence type="ECO:0000313" key="4">
    <source>
        <dbReference type="WBParaSite" id="TCLT_0000222301-mRNA-1"/>
    </source>
</evidence>
<keyword evidence="1" id="KW-0472">Membrane</keyword>
<evidence type="ECO:0000313" key="3">
    <source>
        <dbReference type="Proteomes" id="UP000276776"/>
    </source>
</evidence>
<proteinExistence type="predicted"/>
<reference evidence="4" key="1">
    <citation type="submission" date="2017-02" db="UniProtKB">
        <authorList>
            <consortium name="WormBaseParasite"/>
        </authorList>
    </citation>
    <scope>IDENTIFICATION</scope>
</reference>
<dbReference type="STRING" id="103827.A0A0N5CPS3"/>
<dbReference type="OMA" id="HAPCKDK"/>
<keyword evidence="1" id="KW-0812">Transmembrane</keyword>
<keyword evidence="1" id="KW-1133">Transmembrane helix</keyword>
<gene>
    <name evidence="2" type="ORF">TCLT_LOCUS2224</name>
</gene>
<accession>A0A0N5CPS3</accession>
<protein>
    <submittedName>
        <fullName evidence="4">NR LBD domain-containing protein</fullName>
    </submittedName>
</protein>
<reference evidence="2 3" key="2">
    <citation type="submission" date="2018-11" db="EMBL/GenBank/DDBJ databases">
        <authorList>
            <consortium name="Pathogen Informatics"/>
        </authorList>
    </citation>
    <scope>NUCLEOTIDE SEQUENCE [LARGE SCALE GENOMIC DNA]</scope>
</reference>
<keyword evidence="3" id="KW-1185">Reference proteome</keyword>
<sequence>MRGPKHFHSSSFITVTSSLSVSSYSFELALHSLRRSMLAAHVLELFPTQVFNQLAISEAGEPSAAGKIASLIQSSIRQAAFSSGADYIPEFEAESEDADDNMSGLDCVFKLRRHLVDVMLMCYGVVILYFVANSKRQAADFILALNFSHEALSFIPGTNSSLFDRELVLLHASVLMNYCNFPKDVIKKAGKICMLMFEEERRRHYRDLLRNHYLMKLHSPCKDKFKYGA</sequence>
<feature type="transmembrane region" description="Helical" evidence="1">
    <location>
        <begin position="115"/>
        <end position="132"/>
    </location>
</feature>
<dbReference type="Proteomes" id="UP000276776">
    <property type="component" value="Unassembled WGS sequence"/>
</dbReference>
<evidence type="ECO:0000313" key="2">
    <source>
        <dbReference type="EMBL" id="VDM98059.1"/>
    </source>
</evidence>
<dbReference type="AlphaFoldDB" id="A0A0N5CPS3"/>
<name>A0A0N5CPS3_THECL</name>
<evidence type="ECO:0000256" key="1">
    <source>
        <dbReference type="SAM" id="Phobius"/>
    </source>
</evidence>
<dbReference type="EMBL" id="UYYF01000408">
    <property type="protein sequence ID" value="VDM98059.1"/>
    <property type="molecule type" value="Genomic_DNA"/>
</dbReference>
<dbReference type="WBParaSite" id="TCLT_0000222301-mRNA-1">
    <property type="protein sequence ID" value="TCLT_0000222301-mRNA-1"/>
    <property type="gene ID" value="TCLT_0000222301"/>
</dbReference>
<organism evidence="4">
    <name type="scientific">Thelazia callipaeda</name>
    <name type="common">Oriental eyeworm</name>
    <name type="synonym">Parasitic nematode</name>
    <dbReference type="NCBI Taxonomy" id="103827"/>
    <lineage>
        <taxon>Eukaryota</taxon>
        <taxon>Metazoa</taxon>
        <taxon>Ecdysozoa</taxon>
        <taxon>Nematoda</taxon>
        <taxon>Chromadorea</taxon>
        <taxon>Rhabditida</taxon>
        <taxon>Spirurina</taxon>
        <taxon>Spiruromorpha</taxon>
        <taxon>Thelazioidea</taxon>
        <taxon>Thelaziidae</taxon>
        <taxon>Thelazia</taxon>
    </lineage>
</organism>